<comment type="subunit">
    <text evidence="2">The complex is composed of two ATP-binding proteins (CysA), two transmembrane proteins (CysT and CysW) and a solute-binding protein (CysP).</text>
</comment>
<dbReference type="InterPro" id="IPR000515">
    <property type="entry name" value="MetI-like"/>
</dbReference>
<evidence type="ECO:0000256" key="7">
    <source>
        <dbReference type="ARBA" id="ARBA00023032"/>
    </source>
</evidence>
<feature type="transmembrane region" description="Helical" evidence="10">
    <location>
        <begin position="140"/>
        <end position="160"/>
    </location>
</feature>
<evidence type="ECO:0000256" key="2">
    <source>
        <dbReference type="ARBA" id="ARBA00011779"/>
    </source>
</evidence>
<feature type="domain" description="ABC transmembrane type-1" evidence="12">
    <location>
        <begin position="64"/>
        <end position="266"/>
    </location>
</feature>
<evidence type="ECO:0000256" key="10">
    <source>
        <dbReference type="RuleBase" id="RU363032"/>
    </source>
</evidence>
<evidence type="ECO:0000256" key="4">
    <source>
        <dbReference type="ARBA" id="ARBA00022505"/>
    </source>
</evidence>
<evidence type="ECO:0000256" key="3">
    <source>
        <dbReference type="ARBA" id="ARBA00022448"/>
    </source>
</evidence>
<comment type="function">
    <text evidence="9">Part of the ABC transporter complex CysAWTP (TC 3.A.1.6.1) involved in sulfate/thiosulfate import. Probably responsible for the translocation of the substrate across the membrane.</text>
</comment>
<dbReference type="SUPFAM" id="SSF161098">
    <property type="entry name" value="MetI-like"/>
    <property type="match status" value="1"/>
</dbReference>
<dbReference type="InterPro" id="IPR035906">
    <property type="entry name" value="MetI-like_sf"/>
</dbReference>
<keyword evidence="4 11" id="KW-0500">Molybdenum</keyword>
<accession>A0ABP5FS24</accession>
<comment type="caution">
    <text evidence="13">The sequence shown here is derived from an EMBL/GenBank/DDBJ whole genome shotgun (WGS) entry which is preliminary data.</text>
</comment>
<evidence type="ECO:0000313" key="13">
    <source>
        <dbReference type="EMBL" id="GAA2032998.1"/>
    </source>
</evidence>
<comment type="similarity">
    <text evidence="11">Belongs to the binding-protein-dependent transport system permease family. CysTW subfamily.</text>
</comment>
<evidence type="ECO:0000256" key="1">
    <source>
        <dbReference type="ARBA" id="ARBA00004141"/>
    </source>
</evidence>
<dbReference type="Gene3D" id="1.10.3720.10">
    <property type="entry name" value="MetI-like"/>
    <property type="match status" value="1"/>
</dbReference>
<feature type="transmembrane region" description="Helical" evidence="10">
    <location>
        <begin position="247"/>
        <end position="268"/>
    </location>
</feature>
<organism evidence="13 14">
    <name type="scientific">Yaniella flava</name>
    <dbReference type="NCBI Taxonomy" id="287930"/>
    <lineage>
        <taxon>Bacteria</taxon>
        <taxon>Bacillati</taxon>
        <taxon>Actinomycetota</taxon>
        <taxon>Actinomycetes</taxon>
        <taxon>Micrococcales</taxon>
        <taxon>Micrococcaceae</taxon>
        <taxon>Yaniella</taxon>
    </lineage>
</organism>
<sequence length="278" mass="29323">MTATKQVTTGRRRAHLATGVPAAAIGIACLAGAFFVLPFITLLVDITWSDLPHLLTSQAALDALWLSLRTSVVATILCVILGVPLALVLARTDFPGRTLIHSIVLVPLVIPPVVAGIVLIEAFGRRGLIGEHLSAMGIDIAFTTAAVVMAQTFVALPFMVTSLESHLASGGEHYERIAQSLGASKWRTFSTITLPLLRPGLISGAVLTFARALGEFGATITFAGSLQGTTRTMPLEIYLARETDQDAAVALSLVLIAVAIIVIAVAYFRPTKSREGTS</sequence>
<keyword evidence="14" id="KW-1185">Reference proteome</keyword>
<evidence type="ECO:0000256" key="11">
    <source>
        <dbReference type="RuleBase" id="RU365097"/>
    </source>
</evidence>
<dbReference type="NCBIfam" id="TIGR02141">
    <property type="entry name" value="modB_ABC"/>
    <property type="match status" value="1"/>
</dbReference>
<feature type="transmembrane region" description="Helical" evidence="10">
    <location>
        <begin position="20"/>
        <end position="44"/>
    </location>
</feature>
<dbReference type="RefSeq" id="WP_343956685.1">
    <property type="nucleotide sequence ID" value="NZ_BAAAMN010000017.1"/>
</dbReference>
<protein>
    <recommendedName>
        <fullName evidence="11">Molybdenum transport system permease</fullName>
    </recommendedName>
</protein>
<evidence type="ECO:0000259" key="12">
    <source>
        <dbReference type="PROSITE" id="PS50928"/>
    </source>
</evidence>
<keyword evidence="3 10" id="KW-0813">Transport</keyword>
<dbReference type="Pfam" id="PF00528">
    <property type="entry name" value="BPD_transp_1"/>
    <property type="match status" value="1"/>
</dbReference>
<dbReference type="PANTHER" id="PTHR30406">
    <property type="entry name" value="SULFATE TRANSPORT SYSTEM PERMEASE PROTEIN"/>
    <property type="match status" value="1"/>
</dbReference>
<dbReference type="InterPro" id="IPR005667">
    <property type="entry name" value="Sulph_transpt2"/>
</dbReference>
<evidence type="ECO:0000313" key="14">
    <source>
        <dbReference type="Proteomes" id="UP001501461"/>
    </source>
</evidence>
<keyword evidence="5 10" id="KW-0812">Transmembrane</keyword>
<dbReference type="CDD" id="cd06261">
    <property type="entry name" value="TM_PBP2"/>
    <property type="match status" value="1"/>
</dbReference>
<keyword evidence="11" id="KW-1003">Cell membrane</keyword>
<dbReference type="EMBL" id="BAAAMN010000017">
    <property type="protein sequence ID" value="GAA2032998.1"/>
    <property type="molecule type" value="Genomic_DNA"/>
</dbReference>
<dbReference type="InterPro" id="IPR006469">
    <property type="entry name" value="NifC_ABC_porter"/>
</dbReference>
<comment type="subcellular location">
    <subcellularLocation>
        <location evidence="10">Cell membrane</location>
        <topology evidence="10">Multi-pass membrane protein</topology>
    </subcellularLocation>
    <subcellularLocation>
        <location evidence="1">Membrane</location>
        <topology evidence="1">Multi-pass membrane protein</topology>
    </subcellularLocation>
</comment>
<keyword evidence="8 10" id="KW-0472">Membrane</keyword>
<proteinExistence type="inferred from homology"/>
<keyword evidence="6 10" id="KW-1133">Transmembrane helix</keyword>
<evidence type="ECO:0000256" key="8">
    <source>
        <dbReference type="ARBA" id="ARBA00023136"/>
    </source>
</evidence>
<feature type="transmembrane region" description="Helical" evidence="10">
    <location>
        <begin position="99"/>
        <end position="120"/>
    </location>
</feature>
<evidence type="ECO:0000256" key="6">
    <source>
        <dbReference type="ARBA" id="ARBA00022989"/>
    </source>
</evidence>
<dbReference type="NCBIfam" id="TIGR01581">
    <property type="entry name" value="Mo_ABC_porter"/>
    <property type="match status" value="1"/>
</dbReference>
<dbReference type="PROSITE" id="PS51257">
    <property type="entry name" value="PROKAR_LIPOPROTEIN"/>
    <property type="match status" value="1"/>
</dbReference>
<dbReference type="Proteomes" id="UP001501461">
    <property type="component" value="Unassembled WGS sequence"/>
</dbReference>
<gene>
    <name evidence="13" type="ORF">GCM10009720_11770</name>
</gene>
<evidence type="ECO:0000256" key="9">
    <source>
        <dbReference type="ARBA" id="ARBA00025323"/>
    </source>
</evidence>
<name>A0ABP5FS24_9MICC</name>
<feature type="transmembrane region" description="Helical" evidence="10">
    <location>
        <begin position="64"/>
        <end position="87"/>
    </location>
</feature>
<dbReference type="PROSITE" id="PS50928">
    <property type="entry name" value="ABC_TM1"/>
    <property type="match status" value="1"/>
</dbReference>
<keyword evidence="7" id="KW-0764">Sulfate transport</keyword>
<dbReference type="InterPro" id="IPR011867">
    <property type="entry name" value="ModB_ABC"/>
</dbReference>
<dbReference type="PANTHER" id="PTHR30406:SF8">
    <property type="entry name" value="SULFATE TRANSPORT SYSTEM PERMEASE PROTEIN CYST"/>
    <property type="match status" value="1"/>
</dbReference>
<reference evidence="14" key="1">
    <citation type="journal article" date="2019" name="Int. J. Syst. Evol. Microbiol.">
        <title>The Global Catalogue of Microorganisms (GCM) 10K type strain sequencing project: providing services to taxonomists for standard genome sequencing and annotation.</title>
        <authorList>
            <consortium name="The Broad Institute Genomics Platform"/>
            <consortium name="The Broad Institute Genome Sequencing Center for Infectious Disease"/>
            <person name="Wu L."/>
            <person name="Ma J."/>
        </authorList>
    </citation>
    <scope>NUCLEOTIDE SEQUENCE [LARGE SCALE GENOMIC DNA]</scope>
    <source>
        <strain evidence="14">JCM 13595</strain>
    </source>
</reference>
<comment type="function">
    <text evidence="11">Part of the binding-protein-dependent transport system for molybdenum; probably responsible for the translocation of the substrate across the membrane.</text>
</comment>
<evidence type="ECO:0000256" key="5">
    <source>
        <dbReference type="ARBA" id="ARBA00022692"/>
    </source>
</evidence>